<dbReference type="InterPro" id="IPR001701">
    <property type="entry name" value="Glyco_hydro_9"/>
</dbReference>
<keyword evidence="7" id="KW-0732">Signal</keyword>
<feature type="signal peptide" evidence="7">
    <location>
        <begin position="1"/>
        <end position="30"/>
    </location>
</feature>
<dbReference type="Pfam" id="PF02927">
    <property type="entry name" value="CelD_N"/>
    <property type="match status" value="1"/>
</dbReference>
<dbReference type="Pfam" id="PF00759">
    <property type="entry name" value="Glyco_hydro_9"/>
    <property type="match status" value="1"/>
</dbReference>
<sequence>MNPGSNSRRRMRAPLPALLALLTLMGQAGAAPADITPYIKVDQFGYLPDSRKLAIVVDPQVGSNADEAFNPGVGKKQYEVRRWDDDGVVFSGTLQAWRDGATHTQSGDRGWWLDFSKVKAPGNYYVFDTVNQVGTGRFKIGKNVYSEVLTQALRMFYHQRLGVAHGRKFAGAKWADDANYQGPLQDRFATSRYAKGDLSTAKDLSGGWMDAGDTNKYTTFAQDAVLQLLQAYRLSPAVFTDDLGIPESGNGLPDLLDEIKWELEFIKRMQDATGTDGLFLKIGVDTYSGGSSPLSSDTRPRYYLPECTSATLAGAAMLASAAVVYRGVASQADYGADLLGRAKRAWARAKVTTSDFSNYQSACDDGDIKSGDADFDAQTQLESAFVAAVYLFEATGKDEYRAFVDANYTKMRPYSFQWWGPYWAPVHEALLRYASLPKATAGVASNIRSQKANQNGVVSIDDDTAGTDLYRAYLADAEFNWGHNRTRSNAGNLNLDFVTYGINTPQATAYRAVAEQHLHWLHGANPLGLAMLTNMGAYGAESSLNQIYHNWFTDGSIWDDAQTSPNGPPPGYLSGGPNKSYSGTLPHISDQPPQKAYHDWNGNWPENSWELTEPAIYYQAAYVLLLSRVMAAAK</sequence>
<evidence type="ECO:0000256" key="2">
    <source>
        <dbReference type="ARBA" id="ARBA00022801"/>
    </source>
</evidence>
<accession>A0ABU9BTZ0</accession>
<dbReference type="Gene3D" id="2.60.40.10">
    <property type="entry name" value="Immunoglobulins"/>
    <property type="match status" value="1"/>
</dbReference>
<dbReference type="RefSeq" id="WP_341427741.1">
    <property type="nucleotide sequence ID" value="NZ_JBBUTG010000015.1"/>
</dbReference>
<evidence type="ECO:0000256" key="3">
    <source>
        <dbReference type="ARBA" id="ARBA00023277"/>
    </source>
</evidence>
<dbReference type="InterPro" id="IPR008928">
    <property type="entry name" value="6-hairpin_glycosidase_sf"/>
</dbReference>
<protein>
    <submittedName>
        <fullName evidence="10">Glycoside hydrolase family 9 protein</fullName>
    </submittedName>
</protein>
<dbReference type="SUPFAM" id="SSF81296">
    <property type="entry name" value="E set domains"/>
    <property type="match status" value="1"/>
</dbReference>
<evidence type="ECO:0000313" key="10">
    <source>
        <dbReference type="EMBL" id="MEK8033321.1"/>
    </source>
</evidence>
<dbReference type="InterPro" id="IPR014756">
    <property type="entry name" value="Ig_E-set"/>
</dbReference>
<dbReference type="Gene3D" id="1.50.10.10">
    <property type="match status" value="1"/>
</dbReference>
<evidence type="ECO:0000256" key="1">
    <source>
        <dbReference type="ARBA" id="ARBA00007072"/>
    </source>
</evidence>
<comment type="similarity">
    <text evidence="1">Belongs to the glycosyl hydrolase 9 (cellulase E) family.</text>
</comment>
<evidence type="ECO:0000259" key="8">
    <source>
        <dbReference type="Pfam" id="PF00759"/>
    </source>
</evidence>
<dbReference type="PANTHER" id="PTHR22298">
    <property type="entry name" value="ENDO-1,4-BETA-GLUCANASE"/>
    <property type="match status" value="1"/>
</dbReference>
<dbReference type="SUPFAM" id="SSF48208">
    <property type="entry name" value="Six-hairpin glycosidases"/>
    <property type="match status" value="1"/>
</dbReference>
<feature type="region of interest" description="Disordered" evidence="6">
    <location>
        <begin position="559"/>
        <end position="578"/>
    </location>
</feature>
<feature type="chain" id="PRO_5047378050" evidence="7">
    <location>
        <begin position="31"/>
        <end position="634"/>
    </location>
</feature>
<evidence type="ECO:0000259" key="9">
    <source>
        <dbReference type="Pfam" id="PF02927"/>
    </source>
</evidence>
<dbReference type="InterPro" id="IPR004197">
    <property type="entry name" value="Cellulase_Ig-like"/>
</dbReference>
<name>A0ABU9BTZ0_9BURK</name>
<dbReference type="GO" id="GO:0016787">
    <property type="term" value="F:hydrolase activity"/>
    <property type="evidence" value="ECO:0007669"/>
    <property type="project" value="UniProtKB-KW"/>
</dbReference>
<feature type="domain" description="Glycoside hydrolase family 9" evidence="8">
    <location>
        <begin position="145"/>
        <end position="626"/>
    </location>
</feature>
<dbReference type="InterPro" id="IPR012341">
    <property type="entry name" value="6hp_glycosidase-like_sf"/>
</dbReference>
<dbReference type="CDD" id="cd02850">
    <property type="entry name" value="E_set_Cellulase_N"/>
    <property type="match status" value="1"/>
</dbReference>
<gene>
    <name evidence="10" type="ORF">AACH06_21075</name>
</gene>
<comment type="caution">
    <text evidence="10">The sequence shown here is derived from an EMBL/GenBank/DDBJ whole genome shotgun (WGS) entry which is preliminary data.</text>
</comment>
<evidence type="ECO:0000256" key="7">
    <source>
        <dbReference type="SAM" id="SignalP"/>
    </source>
</evidence>
<reference evidence="10 11" key="1">
    <citation type="submission" date="2024-04" db="EMBL/GenBank/DDBJ databases">
        <title>Novel species of the genus Ideonella isolated from streams.</title>
        <authorList>
            <person name="Lu H."/>
        </authorList>
    </citation>
    <scope>NUCLEOTIDE SEQUENCE [LARGE SCALE GENOMIC DNA]</scope>
    <source>
        <strain evidence="10 11">DXS29W</strain>
    </source>
</reference>
<proteinExistence type="inferred from homology"/>
<keyword evidence="4" id="KW-0326">Glycosidase</keyword>
<keyword evidence="3" id="KW-0119">Carbohydrate metabolism</keyword>
<evidence type="ECO:0000313" key="11">
    <source>
        <dbReference type="Proteomes" id="UP001371218"/>
    </source>
</evidence>
<keyword evidence="5" id="KW-0624">Polysaccharide degradation</keyword>
<dbReference type="Proteomes" id="UP001371218">
    <property type="component" value="Unassembled WGS sequence"/>
</dbReference>
<evidence type="ECO:0000256" key="5">
    <source>
        <dbReference type="ARBA" id="ARBA00023326"/>
    </source>
</evidence>
<feature type="domain" description="Cellulase Ig-like" evidence="9">
    <location>
        <begin position="36"/>
        <end position="126"/>
    </location>
</feature>
<keyword evidence="11" id="KW-1185">Reference proteome</keyword>
<keyword evidence="2 10" id="KW-0378">Hydrolase</keyword>
<organism evidence="10 11">
    <name type="scientific">Ideonella lacteola</name>
    <dbReference type="NCBI Taxonomy" id="2984193"/>
    <lineage>
        <taxon>Bacteria</taxon>
        <taxon>Pseudomonadati</taxon>
        <taxon>Pseudomonadota</taxon>
        <taxon>Betaproteobacteria</taxon>
        <taxon>Burkholderiales</taxon>
        <taxon>Sphaerotilaceae</taxon>
        <taxon>Ideonella</taxon>
    </lineage>
</organism>
<dbReference type="EMBL" id="JBBUTG010000015">
    <property type="protein sequence ID" value="MEK8033321.1"/>
    <property type="molecule type" value="Genomic_DNA"/>
</dbReference>
<evidence type="ECO:0000256" key="4">
    <source>
        <dbReference type="ARBA" id="ARBA00023295"/>
    </source>
</evidence>
<evidence type="ECO:0000256" key="6">
    <source>
        <dbReference type="SAM" id="MobiDB-lite"/>
    </source>
</evidence>
<dbReference type="InterPro" id="IPR013783">
    <property type="entry name" value="Ig-like_fold"/>
</dbReference>